<dbReference type="STRING" id="1705.CA21670_04220"/>
<protein>
    <recommendedName>
        <fullName evidence="4">Oxidoreductase</fullName>
    </recommendedName>
</protein>
<dbReference type="RefSeq" id="WP_066840797.1">
    <property type="nucleotide sequence ID" value="NZ_LSTQ01000026.1"/>
</dbReference>
<dbReference type="AlphaFoldDB" id="A0A177I850"/>
<feature type="chain" id="PRO_5039223433" description="Oxidoreductase" evidence="1">
    <location>
        <begin position="21"/>
        <end position="309"/>
    </location>
</feature>
<name>A0A177I850_9CORY</name>
<evidence type="ECO:0000256" key="1">
    <source>
        <dbReference type="SAM" id="SignalP"/>
    </source>
</evidence>
<dbReference type="EMBL" id="LSTQ01000026">
    <property type="protein sequence ID" value="OAH24989.1"/>
    <property type="molecule type" value="Genomic_DNA"/>
</dbReference>
<evidence type="ECO:0008006" key="4">
    <source>
        <dbReference type="Google" id="ProtNLM"/>
    </source>
</evidence>
<feature type="signal peptide" evidence="1">
    <location>
        <begin position="1"/>
        <end position="20"/>
    </location>
</feature>
<evidence type="ECO:0000313" key="3">
    <source>
        <dbReference type="Proteomes" id="UP000076947"/>
    </source>
</evidence>
<accession>A0A177I850</accession>
<evidence type="ECO:0000313" key="2">
    <source>
        <dbReference type="EMBL" id="OAH24989.1"/>
    </source>
</evidence>
<dbReference type="PROSITE" id="PS51257">
    <property type="entry name" value="PROKAR_LIPOPROTEIN"/>
    <property type="match status" value="1"/>
</dbReference>
<organism evidence="2 3">
    <name type="scientific">Corynebacterium stationis</name>
    <dbReference type="NCBI Taxonomy" id="1705"/>
    <lineage>
        <taxon>Bacteria</taxon>
        <taxon>Bacillati</taxon>
        <taxon>Actinomycetota</taxon>
        <taxon>Actinomycetes</taxon>
        <taxon>Mycobacteriales</taxon>
        <taxon>Corynebacteriaceae</taxon>
        <taxon>Corynebacterium</taxon>
    </lineage>
</organism>
<reference evidence="3" key="1">
    <citation type="submission" date="2016-02" db="EMBL/GenBank/DDBJ databases">
        <authorList>
            <person name="Kaur G."/>
            <person name="Nair G.R."/>
            <person name="Mayilraj S."/>
        </authorList>
    </citation>
    <scope>NUCLEOTIDE SEQUENCE [LARGE SCALE GENOMIC DNA]</scope>
    <source>
        <strain evidence="3">GA-15</strain>
    </source>
</reference>
<keyword evidence="3" id="KW-1185">Reference proteome</keyword>
<dbReference type="OrthoDB" id="4566419at2"/>
<gene>
    <name evidence="2" type="ORF">AYJ05_07095</name>
</gene>
<sequence>MRVKASILALALVLTGCSYEPPGPAVEQAVAAPVDAARVTVEDAGSGDKRVLSYEDVNTEQNSHFELTEGFSQDVVEKSVAENFESGAPEEATTAFDLRAEVSEATDDPEQTPATRNAFMTLSSPTYSGTDALNVESGDGFQFGWRADDAGQVSSLRLAAPQSANDDARSILEKAIVELTSMPIVFPEEEIGEGAVWTLDSRTSGESTLLQTTTYTLEELTDTGAELSVDIRQRPALGALTMEDGGELEVLDSTTRSSGNLSIDFSQPLPIRGDIDIATRVTYGTEESEIRVLQSTNTRMQFSPAAQES</sequence>
<keyword evidence="1" id="KW-0732">Signal</keyword>
<comment type="caution">
    <text evidence="2">The sequence shown here is derived from an EMBL/GenBank/DDBJ whole genome shotgun (WGS) entry which is preliminary data.</text>
</comment>
<proteinExistence type="predicted"/>
<dbReference type="Proteomes" id="UP000076947">
    <property type="component" value="Unassembled WGS sequence"/>
</dbReference>